<evidence type="ECO:0000259" key="6">
    <source>
        <dbReference type="Pfam" id="PF06305"/>
    </source>
</evidence>
<dbReference type="Pfam" id="PF06305">
    <property type="entry name" value="LapA_dom"/>
    <property type="match status" value="1"/>
</dbReference>
<evidence type="ECO:0000256" key="2">
    <source>
        <dbReference type="ARBA" id="ARBA00022692"/>
    </source>
</evidence>
<dbReference type="Proteomes" id="UP000321484">
    <property type="component" value="Unassembled WGS sequence"/>
</dbReference>
<feature type="transmembrane region" description="Helical" evidence="5">
    <location>
        <begin position="53"/>
        <end position="73"/>
    </location>
</feature>
<proteinExistence type="predicted"/>
<gene>
    <name evidence="7" type="ORF">AFE02nite_16160</name>
</gene>
<evidence type="ECO:0000256" key="3">
    <source>
        <dbReference type="ARBA" id="ARBA00022989"/>
    </source>
</evidence>
<keyword evidence="4 5" id="KW-0472">Membrane</keyword>
<evidence type="ECO:0000256" key="4">
    <source>
        <dbReference type="ARBA" id="ARBA00023136"/>
    </source>
</evidence>
<organism evidence="7 8">
    <name type="scientific">Actinotalea fermentans</name>
    <dbReference type="NCBI Taxonomy" id="43671"/>
    <lineage>
        <taxon>Bacteria</taxon>
        <taxon>Bacillati</taxon>
        <taxon>Actinomycetota</taxon>
        <taxon>Actinomycetes</taxon>
        <taxon>Micrococcales</taxon>
        <taxon>Cellulomonadaceae</taxon>
        <taxon>Actinotalea</taxon>
    </lineage>
</organism>
<keyword evidence="1" id="KW-1003">Cell membrane</keyword>
<feature type="transmembrane region" description="Helical" evidence="5">
    <location>
        <begin position="12"/>
        <end position="33"/>
    </location>
</feature>
<keyword evidence="2 5" id="KW-0812">Transmembrane</keyword>
<protein>
    <recommendedName>
        <fullName evidence="6">Lipopolysaccharide assembly protein A domain-containing protein</fullName>
    </recommendedName>
</protein>
<name>A0A511YXG0_9CELL</name>
<feature type="domain" description="Lipopolysaccharide assembly protein A" evidence="6">
    <location>
        <begin position="34"/>
        <end position="83"/>
    </location>
</feature>
<comment type="caution">
    <text evidence="7">The sequence shown here is derived from an EMBL/GenBank/DDBJ whole genome shotgun (WGS) entry which is preliminary data.</text>
</comment>
<dbReference type="AlphaFoldDB" id="A0A511YXG0"/>
<dbReference type="InterPro" id="IPR010445">
    <property type="entry name" value="LapA_dom"/>
</dbReference>
<keyword evidence="3 5" id="KW-1133">Transmembrane helix</keyword>
<evidence type="ECO:0000313" key="8">
    <source>
        <dbReference type="Proteomes" id="UP000321484"/>
    </source>
</evidence>
<reference evidence="7 8" key="1">
    <citation type="submission" date="2019-07" db="EMBL/GenBank/DDBJ databases">
        <title>Whole genome shotgun sequence of Actinotalea fermentans NBRC 105374.</title>
        <authorList>
            <person name="Hosoyama A."/>
            <person name="Uohara A."/>
            <person name="Ohji S."/>
            <person name="Ichikawa N."/>
        </authorList>
    </citation>
    <scope>NUCLEOTIDE SEQUENCE [LARGE SCALE GENOMIC DNA]</scope>
    <source>
        <strain evidence="7 8">NBRC 105374</strain>
    </source>
</reference>
<evidence type="ECO:0000256" key="5">
    <source>
        <dbReference type="SAM" id="Phobius"/>
    </source>
</evidence>
<evidence type="ECO:0000313" key="7">
    <source>
        <dbReference type="EMBL" id="GEN79882.1"/>
    </source>
</evidence>
<dbReference type="GO" id="GO:0005886">
    <property type="term" value="C:plasma membrane"/>
    <property type="evidence" value="ECO:0007669"/>
    <property type="project" value="InterPro"/>
</dbReference>
<sequence length="96" mass="9916">MGRQPVARTRAGAAWVGIAVAVAVLVLLIVFMLQNTAPVEVAFFGLRGTAPLSATLLIAGVGFAVVTLIVGSLRIGQLRRRIGGASDPAGRTAHKR</sequence>
<dbReference type="EMBL" id="BJYK01000004">
    <property type="protein sequence ID" value="GEN79882.1"/>
    <property type="molecule type" value="Genomic_DNA"/>
</dbReference>
<keyword evidence="8" id="KW-1185">Reference proteome</keyword>
<accession>A0A511YXG0</accession>
<evidence type="ECO:0000256" key="1">
    <source>
        <dbReference type="ARBA" id="ARBA00022475"/>
    </source>
</evidence>